<evidence type="ECO:0000256" key="2">
    <source>
        <dbReference type="SAM" id="MobiDB-lite"/>
    </source>
</evidence>
<keyword evidence="3" id="KW-0732">Signal</keyword>
<dbReference type="EMBL" id="ALNZ01000033">
    <property type="protein sequence ID" value="EKV56310.1"/>
    <property type="molecule type" value="Genomic_DNA"/>
</dbReference>
<gene>
    <name evidence="4" type="ORF">A966_11532</name>
</gene>
<evidence type="ECO:0000313" key="4">
    <source>
        <dbReference type="EMBL" id="EKV56310.1"/>
    </source>
</evidence>
<evidence type="ECO:0000256" key="3">
    <source>
        <dbReference type="SAM" id="SignalP"/>
    </source>
</evidence>
<feature type="region of interest" description="Disordered" evidence="2">
    <location>
        <begin position="27"/>
        <end position="70"/>
    </location>
</feature>
<evidence type="ECO:0008006" key="6">
    <source>
        <dbReference type="Google" id="ProtNLM"/>
    </source>
</evidence>
<protein>
    <recommendedName>
        <fullName evidence="6">Periplasmic protein</fullName>
    </recommendedName>
</protein>
<organism evidence="4 5">
    <name type="scientific">Brachyspira hampsonii 30446</name>
    <dbReference type="NCBI Taxonomy" id="1289135"/>
    <lineage>
        <taxon>Bacteria</taxon>
        <taxon>Pseudomonadati</taxon>
        <taxon>Spirochaetota</taxon>
        <taxon>Spirochaetia</taxon>
        <taxon>Brachyspirales</taxon>
        <taxon>Brachyspiraceae</taxon>
        <taxon>Brachyspira</taxon>
    </lineage>
</organism>
<dbReference type="AlphaFoldDB" id="A0A2U4F5P1"/>
<dbReference type="RefSeq" id="WP_008725548.1">
    <property type="nucleotide sequence ID" value="NZ_JH994111.1"/>
</dbReference>
<feature type="chain" id="PRO_5015701204" description="Periplasmic protein" evidence="3">
    <location>
        <begin position="22"/>
        <end position="177"/>
    </location>
</feature>
<sequence>MKTKILLTTLIMALMSSMVFAQVPPADPAAGERRRYEAEPRERREAAPRERETRVRDTAPRPRAGGPKGDIYRMCRNAGIYLSDEQLDQISSINYEYELKINDLEYQKRNIDYKFKMEREKIDIDLNLVKDLINQKKDLEKEIDYLRIEKDVTMLDVLTDEQLEQLNTYRMRYYYYR</sequence>
<accession>A0A2U4F5P1</accession>
<dbReference type="GeneID" id="66488711"/>
<feature type="coiled-coil region" evidence="1">
    <location>
        <begin position="122"/>
        <end position="149"/>
    </location>
</feature>
<feature type="compositionally biased region" description="Basic and acidic residues" evidence="2">
    <location>
        <begin position="30"/>
        <end position="60"/>
    </location>
</feature>
<evidence type="ECO:0000313" key="5">
    <source>
        <dbReference type="Proteomes" id="UP000011663"/>
    </source>
</evidence>
<feature type="signal peptide" evidence="3">
    <location>
        <begin position="1"/>
        <end position="21"/>
    </location>
</feature>
<evidence type="ECO:0000256" key="1">
    <source>
        <dbReference type="SAM" id="Coils"/>
    </source>
</evidence>
<comment type="caution">
    <text evidence="4">The sequence shown here is derived from an EMBL/GenBank/DDBJ whole genome shotgun (WGS) entry which is preliminary data.</text>
</comment>
<proteinExistence type="predicted"/>
<reference evidence="4 5" key="1">
    <citation type="submission" date="2012-07" db="EMBL/GenBank/DDBJ databases">
        <title>Genome sequence of Brachyspira sp. 30446, isolated from a pig with mucohaemorrhagic colitis.</title>
        <authorList>
            <person name="Rubin J.E."/>
            <person name="Fernando C."/>
            <person name="Harding J.C.S."/>
            <person name="Hill J.E."/>
        </authorList>
    </citation>
    <scope>NUCLEOTIDE SEQUENCE [LARGE SCALE GENOMIC DNA]</scope>
    <source>
        <strain evidence="4 5">30446</strain>
    </source>
</reference>
<dbReference type="OrthoDB" id="308277at2"/>
<name>A0A2U4F5P1_9SPIR</name>
<keyword evidence="1" id="KW-0175">Coiled coil</keyword>
<dbReference type="Gene3D" id="1.20.120.1490">
    <property type="match status" value="1"/>
</dbReference>
<dbReference type="Proteomes" id="UP000011663">
    <property type="component" value="Unassembled WGS sequence"/>
</dbReference>